<feature type="region of interest" description="Disordered" evidence="1">
    <location>
        <begin position="1"/>
        <end position="36"/>
    </location>
</feature>
<dbReference type="Proteomes" id="UP000001194">
    <property type="component" value="Unassembled WGS sequence"/>
</dbReference>
<proteinExistence type="predicted"/>
<dbReference type="InParanoid" id="B0D013"/>
<dbReference type="HOGENOM" id="CLU_2171507_0_0_1"/>
<keyword evidence="3" id="KW-1185">Reference proteome</keyword>
<accession>B0D013</accession>
<evidence type="ECO:0000313" key="3">
    <source>
        <dbReference type="Proteomes" id="UP000001194"/>
    </source>
</evidence>
<protein>
    <submittedName>
        <fullName evidence="2">Predicted protein</fullName>
    </submittedName>
</protein>
<sequence>MTDDEDNNTSVDDEDGHTSMDDDYMLMDDNHVNRGWPRQQMATTTDEDVPPMMGNQGATSLSATWQQGAHDDECLLTNTTPHYNTTTMSAHNVECPPCWQRQRRAHMTTP</sequence>
<gene>
    <name evidence="2" type="ORF">LACBIDRAFT_313431</name>
</gene>
<name>B0D013_LACBS</name>
<dbReference type="KEGG" id="lbc:LACBIDRAFT_313431"/>
<feature type="compositionally biased region" description="Acidic residues" evidence="1">
    <location>
        <begin position="1"/>
        <end position="26"/>
    </location>
</feature>
<dbReference type="RefSeq" id="XP_001877642.1">
    <property type="nucleotide sequence ID" value="XM_001877607.1"/>
</dbReference>
<evidence type="ECO:0000313" key="2">
    <source>
        <dbReference type="EMBL" id="EDR11745.1"/>
    </source>
</evidence>
<organism evidence="3">
    <name type="scientific">Laccaria bicolor (strain S238N-H82 / ATCC MYA-4686)</name>
    <name type="common">Bicoloured deceiver</name>
    <name type="synonym">Laccaria laccata var. bicolor</name>
    <dbReference type="NCBI Taxonomy" id="486041"/>
    <lineage>
        <taxon>Eukaryota</taxon>
        <taxon>Fungi</taxon>
        <taxon>Dikarya</taxon>
        <taxon>Basidiomycota</taxon>
        <taxon>Agaricomycotina</taxon>
        <taxon>Agaricomycetes</taxon>
        <taxon>Agaricomycetidae</taxon>
        <taxon>Agaricales</taxon>
        <taxon>Agaricineae</taxon>
        <taxon>Hydnangiaceae</taxon>
        <taxon>Laccaria</taxon>
    </lineage>
</organism>
<dbReference type="EMBL" id="DS547095">
    <property type="protein sequence ID" value="EDR11745.1"/>
    <property type="molecule type" value="Genomic_DNA"/>
</dbReference>
<reference evidence="2 3" key="1">
    <citation type="journal article" date="2008" name="Nature">
        <title>The genome of Laccaria bicolor provides insights into mycorrhizal symbiosis.</title>
        <authorList>
            <person name="Martin F."/>
            <person name="Aerts A."/>
            <person name="Ahren D."/>
            <person name="Brun A."/>
            <person name="Danchin E.G.J."/>
            <person name="Duchaussoy F."/>
            <person name="Gibon J."/>
            <person name="Kohler A."/>
            <person name="Lindquist E."/>
            <person name="Pereda V."/>
            <person name="Salamov A."/>
            <person name="Shapiro H.J."/>
            <person name="Wuyts J."/>
            <person name="Blaudez D."/>
            <person name="Buee M."/>
            <person name="Brokstein P."/>
            <person name="Canbaeck B."/>
            <person name="Cohen D."/>
            <person name="Courty P.E."/>
            <person name="Coutinho P.M."/>
            <person name="Delaruelle C."/>
            <person name="Detter J.C."/>
            <person name="Deveau A."/>
            <person name="DiFazio S."/>
            <person name="Duplessis S."/>
            <person name="Fraissinet-Tachet L."/>
            <person name="Lucic E."/>
            <person name="Frey-Klett P."/>
            <person name="Fourrey C."/>
            <person name="Feussner I."/>
            <person name="Gay G."/>
            <person name="Grimwood J."/>
            <person name="Hoegger P.J."/>
            <person name="Jain P."/>
            <person name="Kilaru S."/>
            <person name="Labbe J."/>
            <person name="Lin Y.C."/>
            <person name="Legue V."/>
            <person name="Le Tacon F."/>
            <person name="Marmeisse R."/>
            <person name="Melayah D."/>
            <person name="Montanini B."/>
            <person name="Muratet M."/>
            <person name="Nehls U."/>
            <person name="Niculita-Hirzel H."/>
            <person name="Oudot-Le Secq M.P."/>
            <person name="Peter M."/>
            <person name="Quesneville H."/>
            <person name="Rajashekar B."/>
            <person name="Reich M."/>
            <person name="Rouhier N."/>
            <person name="Schmutz J."/>
            <person name="Yin T."/>
            <person name="Chalot M."/>
            <person name="Henrissat B."/>
            <person name="Kuees U."/>
            <person name="Lucas S."/>
            <person name="Van de Peer Y."/>
            <person name="Podila G.K."/>
            <person name="Polle A."/>
            <person name="Pukkila P.J."/>
            <person name="Richardson P.M."/>
            <person name="Rouze P."/>
            <person name="Sanders I.R."/>
            <person name="Stajich J.E."/>
            <person name="Tunlid A."/>
            <person name="Tuskan G."/>
            <person name="Grigoriev I.V."/>
        </authorList>
    </citation>
    <scope>NUCLEOTIDE SEQUENCE [LARGE SCALE GENOMIC DNA]</scope>
    <source>
        <strain evidence="3">S238N-H82 / ATCC MYA-4686</strain>
    </source>
</reference>
<dbReference type="GeneID" id="6073165"/>
<dbReference type="AlphaFoldDB" id="B0D013"/>
<evidence type="ECO:0000256" key="1">
    <source>
        <dbReference type="SAM" id="MobiDB-lite"/>
    </source>
</evidence>